<keyword evidence="3" id="KW-0597">Phosphoprotein</keyword>
<evidence type="ECO:0000256" key="6">
    <source>
        <dbReference type="ARBA" id="ARBA00022777"/>
    </source>
</evidence>
<evidence type="ECO:0000256" key="5">
    <source>
        <dbReference type="ARBA" id="ARBA00022741"/>
    </source>
</evidence>
<dbReference type="Pfam" id="PF13426">
    <property type="entry name" value="PAS_9"/>
    <property type="match status" value="2"/>
</dbReference>
<dbReference type="Gene3D" id="1.10.287.130">
    <property type="match status" value="1"/>
</dbReference>
<evidence type="ECO:0000259" key="9">
    <source>
        <dbReference type="PROSITE" id="PS50109"/>
    </source>
</evidence>
<dbReference type="SMART" id="SM00387">
    <property type="entry name" value="HATPase_c"/>
    <property type="match status" value="1"/>
</dbReference>
<evidence type="ECO:0000313" key="12">
    <source>
        <dbReference type="EMBL" id="MBK1880678.1"/>
    </source>
</evidence>
<protein>
    <recommendedName>
        <fullName evidence="2">histidine kinase</fullName>
        <ecNumber evidence="2">2.7.13.3</ecNumber>
    </recommendedName>
</protein>
<dbReference type="Pfam" id="PF02518">
    <property type="entry name" value="HATPase_c"/>
    <property type="match status" value="1"/>
</dbReference>
<dbReference type="InterPro" id="IPR000700">
    <property type="entry name" value="PAS-assoc_C"/>
</dbReference>
<dbReference type="SUPFAM" id="SSF55785">
    <property type="entry name" value="PYP-like sensor domain (PAS domain)"/>
    <property type="match status" value="3"/>
</dbReference>
<dbReference type="GO" id="GO:0005524">
    <property type="term" value="F:ATP binding"/>
    <property type="evidence" value="ECO:0007669"/>
    <property type="project" value="UniProtKB-KW"/>
</dbReference>
<reference evidence="12" key="1">
    <citation type="submission" date="2021-01" db="EMBL/GenBank/DDBJ databases">
        <title>Modified the classification status of verrucomicrobia.</title>
        <authorList>
            <person name="Feng X."/>
        </authorList>
    </citation>
    <scope>NUCLEOTIDE SEQUENCE</scope>
    <source>
        <strain evidence="12">KCTC 13126</strain>
    </source>
</reference>
<dbReference type="SMART" id="SM00091">
    <property type="entry name" value="PAS"/>
    <property type="match status" value="2"/>
</dbReference>
<dbReference type="Gene3D" id="3.30.565.10">
    <property type="entry name" value="Histidine kinase-like ATPase, C-terminal domain"/>
    <property type="match status" value="1"/>
</dbReference>
<feature type="domain" description="PAC" evidence="11">
    <location>
        <begin position="238"/>
        <end position="292"/>
    </location>
</feature>
<dbReference type="AlphaFoldDB" id="A0A934S2J0"/>
<name>A0A934S2J0_9BACT</name>
<accession>A0A934S2J0</accession>
<dbReference type="RefSeq" id="WP_200359894.1">
    <property type="nucleotide sequence ID" value="NZ_JAENIL010000118.1"/>
</dbReference>
<comment type="catalytic activity">
    <reaction evidence="1">
        <text>ATP + protein L-histidine = ADP + protein N-phospho-L-histidine.</text>
        <dbReference type="EC" id="2.7.13.3"/>
    </reaction>
</comment>
<dbReference type="SUPFAM" id="SSF47384">
    <property type="entry name" value="Homodimeric domain of signal transducing histidine kinase"/>
    <property type="match status" value="1"/>
</dbReference>
<feature type="domain" description="Histidine kinase" evidence="9">
    <location>
        <begin position="434"/>
        <end position="650"/>
    </location>
</feature>
<dbReference type="PANTHER" id="PTHR43065:SF10">
    <property type="entry name" value="PEROXIDE STRESS-ACTIVATED HISTIDINE KINASE MAK3"/>
    <property type="match status" value="1"/>
</dbReference>
<dbReference type="NCBIfam" id="TIGR00229">
    <property type="entry name" value="sensory_box"/>
    <property type="match status" value="2"/>
</dbReference>
<proteinExistence type="predicted"/>
<comment type="caution">
    <text evidence="12">The sequence shown here is derived from an EMBL/GenBank/DDBJ whole genome shotgun (WGS) entry which is preliminary data.</text>
</comment>
<evidence type="ECO:0000259" key="10">
    <source>
        <dbReference type="PROSITE" id="PS50112"/>
    </source>
</evidence>
<sequence>MPESPENSAAANSLQQQPDHLKVGKAILAVLESSNDLVYQITIDPPISLDAPADEQLRSLVYDSRFTYANEAIAQTYGFEKAEDMLGLELIEVMPLDYPSTLPTLRKVVELNYKTTHLESIERALDGSKKIFDNSFTGVAQDGKLHSIVGITHDVTAYRQEQNQERLRLAALDATSEACVIVDAQQTEQPTIYVNESFTKLTGYSFSDIAGQNPRFMQGPETDPHTADQISQAVRQSKKIKTEILNYRKDGTPFWNTLSISPVKDESGATTHFVCIMSDATEQRSAQRALLQKAKILEASHDCIISTDMHWRINSWNAQAEEVYGYRENETIGASIELIIPPAELKAIQSALEKRTSPNASVHFSIANHRKSQEELFVDTRVSLECGQHDTPLGYIICSRDITDKIQSEKNIHSLKSDLAHFARVSIFNELSSSLAHELNQPLAANMGNAQAALRMLENGNADLDEIKEILADIVADNRRAGSIVSRLRSMMKKKFPDHEEFSLNELIQDTLALTKSDLIIKQTQLTLELQDDLPTAFGDKVQIQQVILNLVKNATEAPLPDSNGIAQIKISTRTKPDSTLVCEVSDSGPGIAEEKLEQIFKAFFTTKEDGMGMGLRICKSIIEDHGGAITATNHPQGGSLFTFELPPAHT</sequence>
<dbReference type="PROSITE" id="PS50109">
    <property type="entry name" value="HIS_KIN"/>
    <property type="match status" value="1"/>
</dbReference>
<dbReference type="Pfam" id="PF00512">
    <property type="entry name" value="HisKA"/>
    <property type="match status" value="1"/>
</dbReference>
<dbReference type="SMART" id="SM00388">
    <property type="entry name" value="HisKA"/>
    <property type="match status" value="1"/>
</dbReference>
<dbReference type="Proteomes" id="UP000617628">
    <property type="component" value="Unassembled WGS sequence"/>
</dbReference>
<evidence type="ECO:0000256" key="7">
    <source>
        <dbReference type="ARBA" id="ARBA00022840"/>
    </source>
</evidence>
<dbReference type="PANTHER" id="PTHR43065">
    <property type="entry name" value="SENSOR HISTIDINE KINASE"/>
    <property type="match status" value="1"/>
</dbReference>
<evidence type="ECO:0000256" key="8">
    <source>
        <dbReference type="ARBA" id="ARBA00023012"/>
    </source>
</evidence>
<keyword evidence="6" id="KW-0418">Kinase</keyword>
<dbReference type="EC" id="2.7.13.3" evidence="2"/>
<dbReference type="CDD" id="cd00082">
    <property type="entry name" value="HisKA"/>
    <property type="match status" value="1"/>
</dbReference>
<evidence type="ECO:0000256" key="3">
    <source>
        <dbReference type="ARBA" id="ARBA00022553"/>
    </source>
</evidence>
<dbReference type="InterPro" id="IPR005467">
    <property type="entry name" value="His_kinase_dom"/>
</dbReference>
<keyword evidence="5" id="KW-0547">Nucleotide-binding</keyword>
<evidence type="ECO:0000313" key="13">
    <source>
        <dbReference type="Proteomes" id="UP000617628"/>
    </source>
</evidence>
<dbReference type="SMART" id="SM00086">
    <property type="entry name" value="PAC"/>
    <property type="match status" value="3"/>
</dbReference>
<dbReference type="InterPro" id="IPR003661">
    <property type="entry name" value="HisK_dim/P_dom"/>
</dbReference>
<dbReference type="InterPro" id="IPR035965">
    <property type="entry name" value="PAS-like_dom_sf"/>
</dbReference>
<dbReference type="InterPro" id="IPR036890">
    <property type="entry name" value="HATPase_C_sf"/>
</dbReference>
<dbReference type="InterPro" id="IPR013656">
    <property type="entry name" value="PAS_4"/>
</dbReference>
<dbReference type="InterPro" id="IPR001610">
    <property type="entry name" value="PAC"/>
</dbReference>
<feature type="domain" description="PAS" evidence="10">
    <location>
        <begin position="164"/>
        <end position="237"/>
    </location>
</feature>
<dbReference type="Gene3D" id="3.30.450.20">
    <property type="entry name" value="PAS domain"/>
    <property type="match status" value="3"/>
</dbReference>
<feature type="domain" description="PAS" evidence="10">
    <location>
        <begin position="295"/>
        <end position="359"/>
    </location>
</feature>
<evidence type="ECO:0000256" key="2">
    <source>
        <dbReference type="ARBA" id="ARBA00012438"/>
    </source>
</evidence>
<keyword evidence="13" id="KW-1185">Reference proteome</keyword>
<dbReference type="InterPro" id="IPR000014">
    <property type="entry name" value="PAS"/>
</dbReference>
<dbReference type="PROSITE" id="PS50113">
    <property type="entry name" value="PAC"/>
    <property type="match status" value="1"/>
</dbReference>
<keyword evidence="8" id="KW-0902">Two-component regulatory system</keyword>
<dbReference type="InterPro" id="IPR003594">
    <property type="entry name" value="HATPase_dom"/>
</dbReference>
<dbReference type="EMBL" id="JAENIL010000118">
    <property type="protein sequence ID" value="MBK1880678.1"/>
    <property type="molecule type" value="Genomic_DNA"/>
</dbReference>
<evidence type="ECO:0000256" key="1">
    <source>
        <dbReference type="ARBA" id="ARBA00000085"/>
    </source>
</evidence>
<keyword evidence="7" id="KW-0067">ATP-binding</keyword>
<evidence type="ECO:0000256" key="4">
    <source>
        <dbReference type="ARBA" id="ARBA00022679"/>
    </source>
</evidence>
<gene>
    <name evidence="12" type="ORF">JIN87_27600</name>
</gene>
<dbReference type="GO" id="GO:0000155">
    <property type="term" value="F:phosphorelay sensor kinase activity"/>
    <property type="evidence" value="ECO:0007669"/>
    <property type="project" value="InterPro"/>
</dbReference>
<organism evidence="12 13">
    <name type="scientific">Pelagicoccus mobilis</name>
    <dbReference type="NCBI Taxonomy" id="415221"/>
    <lineage>
        <taxon>Bacteria</taxon>
        <taxon>Pseudomonadati</taxon>
        <taxon>Verrucomicrobiota</taxon>
        <taxon>Opitutia</taxon>
        <taxon>Puniceicoccales</taxon>
        <taxon>Pelagicoccaceae</taxon>
        <taxon>Pelagicoccus</taxon>
    </lineage>
</organism>
<dbReference type="PRINTS" id="PR00344">
    <property type="entry name" value="BCTRLSENSOR"/>
</dbReference>
<dbReference type="CDD" id="cd00130">
    <property type="entry name" value="PAS"/>
    <property type="match status" value="2"/>
</dbReference>
<dbReference type="InterPro" id="IPR004358">
    <property type="entry name" value="Sig_transdc_His_kin-like_C"/>
</dbReference>
<dbReference type="PROSITE" id="PS50112">
    <property type="entry name" value="PAS"/>
    <property type="match status" value="2"/>
</dbReference>
<keyword evidence="4" id="KW-0808">Transferase</keyword>
<dbReference type="Pfam" id="PF08448">
    <property type="entry name" value="PAS_4"/>
    <property type="match status" value="1"/>
</dbReference>
<dbReference type="InterPro" id="IPR036097">
    <property type="entry name" value="HisK_dim/P_sf"/>
</dbReference>
<evidence type="ECO:0000259" key="11">
    <source>
        <dbReference type="PROSITE" id="PS50113"/>
    </source>
</evidence>
<dbReference type="SUPFAM" id="SSF55874">
    <property type="entry name" value="ATPase domain of HSP90 chaperone/DNA topoisomerase II/histidine kinase"/>
    <property type="match status" value="1"/>
</dbReference>